<feature type="non-terminal residue" evidence="1">
    <location>
        <position position="1"/>
    </location>
</feature>
<protein>
    <submittedName>
        <fullName evidence="1">Uncharacterized protein</fullName>
    </submittedName>
</protein>
<reference evidence="1 2" key="1">
    <citation type="submission" date="2021-05" db="EMBL/GenBank/DDBJ databases">
        <title>Genome Assembly of Synthetic Allotetraploid Brassica napus Reveals Homoeologous Exchanges between Subgenomes.</title>
        <authorList>
            <person name="Davis J.T."/>
        </authorList>
    </citation>
    <scope>NUCLEOTIDE SEQUENCE [LARGE SCALE GENOMIC DNA]</scope>
    <source>
        <strain evidence="2">cv. Da-Ae</strain>
        <tissue evidence="1">Seedling</tissue>
    </source>
</reference>
<name>A0ABQ8DY09_BRANA</name>
<dbReference type="Proteomes" id="UP000824890">
    <property type="component" value="Unassembled WGS sequence"/>
</dbReference>
<gene>
    <name evidence="1" type="ORF">HID58_011343</name>
</gene>
<accession>A0ABQ8DY09</accession>
<sequence length="136" mass="15411">SLLNGAEVEGPNGDRGISNISGTEFKCGTVQVRFVRFAGQVYVKYDQHYRLVKFRLLHYFLEHFSHFLLHFQRKIHIEQLSDSSLLVRLVESLMKSPTLNLVVCPIVEKLTVCSIVEHLVVVPIVELAGVNPTAEH</sequence>
<organism evidence="1 2">
    <name type="scientific">Brassica napus</name>
    <name type="common">Rape</name>
    <dbReference type="NCBI Taxonomy" id="3708"/>
    <lineage>
        <taxon>Eukaryota</taxon>
        <taxon>Viridiplantae</taxon>
        <taxon>Streptophyta</taxon>
        <taxon>Embryophyta</taxon>
        <taxon>Tracheophyta</taxon>
        <taxon>Spermatophyta</taxon>
        <taxon>Magnoliopsida</taxon>
        <taxon>eudicotyledons</taxon>
        <taxon>Gunneridae</taxon>
        <taxon>Pentapetalae</taxon>
        <taxon>rosids</taxon>
        <taxon>malvids</taxon>
        <taxon>Brassicales</taxon>
        <taxon>Brassicaceae</taxon>
        <taxon>Brassiceae</taxon>
        <taxon>Brassica</taxon>
    </lineage>
</organism>
<evidence type="ECO:0000313" key="1">
    <source>
        <dbReference type="EMBL" id="KAH0934226.1"/>
    </source>
</evidence>
<keyword evidence="2" id="KW-1185">Reference proteome</keyword>
<proteinExistence type="predicted"/>
<dbReference type="EMBL" id="JAGKQM010000003">
    <property type="protein sequence ID" value="KAH0934226.1"/>
    <property type="molecule type" value="Genomic_DNA"/>
</dbReference>
<comment type="caution">
    <text evidence="1">The sequence shown here is derived from an EMBL/GenBank/DDBJ whole genome shotgun (WGS) entry which is preliminary data.</text>
</comment>
<evidence type="ECO:0000313" key="2">
    <source>
        <dbReference type="Proteomes" id="UP000824890"/>
    </source>
</evidence>